<feature type="region of interest" description="Disordered" evidence="1">
    <location>
        <begin position="85"/>
        <end position="123"/>
    </location>
</feature>
<evidence type="ECO:0008006" key="4">
    <source>
        <dbReference type="Google" id="ProtNLM"/>
    </source>
</evidence>
<keyword evidence="2" id="KW-0732">Signal</keyword>
<dbReference type="EMBL" id="GIFC01012699">
    <property type="protein sequence ID" value="MXU94782.1"/>
    <property type="molecule type" value="Transcribed_RNA"/>
</dbReference>
<evidence type="ECO:0000313" key="3">
    <source>
        <dbReference type="EMBL" id="MXU94782.1"/>
    </source>
</evidence>
<feature type="signal peptide" evidence="2">
    <location>
        <begin position="1"/>
        <end position="16"/>
    </location>
</feature>
<evidence type="ECO:0000256" key="2">
    <source>
        <dbReference type="SAM" id="SignalP"/>
    </source>
</evidence>
<proteinExistence type="predicted"/>
<organism evidence="3">
    <name type="scientific">Ixodes ricinus</name>
    <name type="common">Common tick</name>
    <name type="synonym">Acarus ricinus</name>
    <dbReference type="NCBI Taxonomy" id="34613"/>
    <lineage>
        <taxon>Eukaryota</taxon>
        <taxon>Metazoa</taxon>
        <taxon>Ecdysozoa</taxon>
        <taxon>Arthropoda</taxon>
        <taxon>Chelicerata</taxon>
        <taxon>Arachnida</taxon>
        <taxon>Acari</taxon>
        <taxon>Parasitiformes</taxon>
        <taxon>Ixodida</taxon>
        <taxon>Ixodoidea</taxon>
        <taxon>Ixodidae</taxon>
        <taxon>Ixodinae</taxon>
        <taxon>Ixodes</taxon>
    </lineage>
</organism>
<sequence>MPLVLKVLIHFLWVFASPGSFHCGRNELFFTFPLPFRLGWCSMVLLWRLLELLVTVLRAEAGIAHVGVLVVVGVVGAARGRHMGQQLGRGHGAQPQGRHGGHRAHGRRRHRSAATATTTHAARRRLRRHRRLAQVGTLPQVVAQLPISQKPSLQQFLFSWVQTMDVVHCL</sequence>
<accession>A0A6B0UYL2</accession>
<dbReference type="AlphaFoldDB" id="A0A6B0UYL2"/>
<evidence type="ECO:0000256" key="1">
    <source>
        <dbReference type="SAM" id="MobiDB-lite"/>
    </source>
</evidence>
<name>A0A6B0UYL2_IXORI</name>
<feature type="chain" id="PRO_5025642353" description="Secreted protein" evidence="2">
    <location>
        <begin position="17"/>
        <end position="170"/>
    </location>
</feature>
<reference evidence="3" key="1">
    <citation type="submission" date="2019-12" db="EMBL/GenBank/DDBJ databases">
        <title>An insight into the sialome of adult female Ixodes ricinus ticks feeding for 6 days.</title>
        <authorList>
            <person name="Perner J."/>
            <person name="Ribeiro J.M.C."/>
        </authorList>
    </citation>
    <scope>NUCLEOTIDE SEQUENCE</scope>
    <source>
        <strain evidence="3">Semi-engorged</strain>
        <tissue evidence="3">Salivary glands</tissue>
    </source>
</reference>
<protein>
    <recommendedName>
        <fullName evidence="4">Secreted protein</fullName>
    </recommendedName>
</protein>
<feature type="compositionally biased region" description="Basic residues" evidence="1">
    <location>
        <begin position="99"/>
        <end position="112"/>
    </location>
</feature>